<keyword evidence="3" id="KW-1185">Reference proteome</keyword>
<accession>A0A9W6IMH8</accession>
<comment type="caution">
    <text evidence="2">The sequence shown here is derived from an EMBL/GenBank/DDBJ whole genome shotgun (WGS) entry which is preliminary data.</text>
</comment>
<dbReference type="InterPro" id="IPR006016">
    <property type="entry name" value="UspA"/>
</dbReference>
<dbReference type="Gene3D" id="3.40.50.12370">
    <property type="match status" value="1"/>
</dbReference>
<evidence type="ECO:0000313" key="2">
    <source>
        <dbReference type="EMBL" id="GLK52718.1"/>
    </source>
</evidence>
<gene>
    <name evidence="2" type="ORF">GCM10017621_22260</name>
</gene>
<evidence type="ECO:0000259" key="1">
    <source>
        <dbReference type="Pfam" id="PF00582"/>
    </source>
</evidence>
<proteinExistence type="predicted"/>
<organism evidence="2 3">
    <name type="scientific">Maricaulis virginensis</name>
    <dbReference type="NCBI Taxonomy" id="144022"/>
    <lineage>
        <taxon>Bacteria</taxon>
        <taxon>Pseudomonadati</taxon>
        <taxon>Pseudomonadota</taxon>
        <taxon>Alphaproteobacteria</taxon>
        <taxon>Maricaulales</taxon>
        <taxon>Maricaulaceae</taxon>
        <taxon>Maricaulis</taxon>
    </lineage>
</organism>
<dbReference type="Proteomes" id="UP001143486">
    <property type="component" value="Unassembled WGS sequence"/>
</dbReference>
<dbReference type="EMBL" id="BSFE01000006">
    <property type="protein sequence ID" value="GLK52718.1"/>
    <property type="molecule type" value="Genomic_DNA"/>
</dbReference>
<reference evidence="2" key="1">
    <citation type="journal article" date="2014" name="Int. J. Syst. Evol. Microbiol.">
        <title>Complete genome sequence of Corynebacterium casei LMG S-19264T (=DSM 44701T), isolated from a smear-ripened cheese.</title>
        <authorList>
            <consortium name="US DOE Joint Genome Institute (JGI-PGF)"/>
            <person name="Walter F."/>
            <person name="Albersmeier A."/>
            <person name="Kalinowski J."/>
            <person name="Ruckert C."/>
        </authorList>
    </citation>
    <scope>NUCLEOTIDE SEQUENCE</scope>
    <source>
        <strain evidence="2">VKM B-1513</strain>
    </source>
</reference>
<name>A0A9W6IMH8_9PROT</name>
<reference evidence="2" key="2">
    <citation type="submission" date="2023-01" db="EMBL/GenBank/DDBJ databases">
        <authorList>
            <person name="Sun Q."/>
            <person name="Evtushenko L."/>
        </authorList>
    </citation>
    <scope>NUCLEOTIDE SEQUENCE</scope>
    <source>
        <strain evidence="2">VKM B-1513</strain>
    </source>
</reference>
<dbReference type="Pfam" id="PF00582">
    <property type="entry name" value="Usp"/>
    <property type="match status" value="1"/>
</dbReference>
<feature type="domain" description="UspA" evidence="1">
    <location>
        <begin position="3"/>
        <end position="83"/>
    </location>
</feature>
<dbReference type="AlphaFoldDB" id="A0A9W6IMH8"/>
<sequence>MEIKRILTVIEGSEQDEPLLRQALALAVRHDARLDALFVRRNAASGGDFLGDTFSTYGMETVLEALDDAAAEASVRAHEAFERVADDAPPSHLGRLAEFVGLPEAALAQEGRLSDLVVMALPDGDSARHQLSAIKIAACESGRPLLLLPARRSPEAPLDKAMIAWDGSLEASRAVAGSLPLLEMASSVKAVHAGTDHEDAAQLSRLANYLDRHGVTASTETLTIDHRSIARTLIEAASAADIDFLVMGGFGAPGWQYALGRDDTTALLKGTDFAILMVH</sequence>
<evidence type="ECO:0000313" key="3">
    <source>
        <dbReference type="Proteomes" id="UP001143486"/>
    </source>
</evidence>
<protein>
    <submittedName>
        <fullName evidence="2">Universal stress protein family</fullName>
    </submittedName>
</protein>
<dbReference type="RefSeq" id="WP_271187081.1">
    <property type="nucleotide sequence ID" value="NZ_BSFE01000006.1"/>
</dbReference>
<dbReference type="SUPFAM" id="SSF52402">
    <property type="entry name" value="Adenine nucleotide alpha hydrolases-like"/>
    <property type="match status" value="2"/>
</dbReference>